<comment type="caution">
    <text evidence="2">The sequence shown here is derived from an EMBL/GenBank/DDBJ whole genome shotgun (WGS) entry which is preliminary data.</text>
</comment>
<dbReference type="STRING" id="82374.NZ47_11900"/>
<evidence type="ECO:0000313" key="3">
    <source>
        <dbReference type="Proteomes" id="UP000030993"/>
    </source>
</evidence>
<dbReference type="RefSeq" id="WP_039211128.1">
    <property type="nucleotide sequence ID" value="NZ_JSCE01000219.1"/>
</dbReference>
<dbReference type="Proteomes" id="UP000030993">
    <property type="component" value="Unassembled WGS sequence"/>
</dbReference>
<dbReference type="EMBL" id="JSCE01000219">
    <property type="protein sequence ID" value="KHM50914.1"/>
    <property type="molecule type" value="Genomic_DNA"/>
</dbReference>
<dbReference type="AlphaFoldDB" id="A0A0B2JT80"/>
<proteinExistence type="predicted"/>
<evidence type="ECO:0000256" key="1">
    <source>
        <dbReference type="SAM" id="MobiDB-lite"/>
    </source>
</evidence>
<keyword evidence="3" id="KW-1185">Reference proteome</keyword>
<evidence type="ECO:0000313" key="2">
    <source>
        <dbReference type="EMBL" id="KHM50914.1"/>
    </source>
</evidence>
<protein>
    <submittedName>
        <fullName evidence="2">Uncharacterized protein</fullName>
    </submittedName>
</protein>
<sequence length="73" mass="8140">MAKGKWRAISEDLGGKRLYRIGRLLDADKPAEIGNIEYAIVYGSTTDRDKAKRVADAMNEENGPEDHYAEGLE</sequence>
<feature type="compositionally biased region" description="Basic and acidic residues" evidence="1">
    <location>
        <begin position="64"/>
        <end position="73"/>
    </location>
</feature>
<name>A0A0B2JT80_9FIRM</name>
<feature type="region of interest" description="Disordered" evidence="1">
    <location>
        <begin position="52"/>
        <end position="73"/>
    </location>
</feature>
<gene>
    <name evidence="2" type="ORF">NZ47_11900</name>
</gene>
<organism evidence="2 3">
    <name type="scientific">Anaerovibrio lipolyticus</name>
    <dbReference type="NCBI Taxonomy" id="82374"/>
    <lineage>
        <taxon>Bacteria</taxon>
        <taxon>Bacillati</taxon>
        <taxon>Bacillota</taxon>
        <taxon>Negativicutes</taxon>
        <taxon>Selenomonadales</taxon>
        <taxon>Selenomonadaceae</taxon>
        <taxon>Anaerovibrio</taxon>
    </lineage>
</organism>
<accession>A0A0B2JT80</accession>
<reference evidence="2 3" key="1">
    <citation type="journal article" date="2013" name="PLoS ONE">
        <title>Identification and characterization of three novel lipases belonging to families II and V from Anaerovibrio lipolyticus 5ST.</title>
        <authorList>
            <person name="Prive F."/>
            <person name="Kaderbhai N.N."/>
            <person name="Girdwood S."/>
            <person name="Worgan H.J."/>
            <person name="Pinloche E."/>
            <person name="Scollan N.D."/>
            <person name="Huws S.A."/>
            <person name="Newbold C.J."/>
        </authorList>
    </citation>
    <scope>NUCLEOTIDE SEQUENCE [LARGE SCALE GENOMIC DNA]</scope>
    <source>
        <strain evidence="2 3">5S</strain>
    </source>
</reference>